<keyword evidence="3 5" id="KW-1133">Transmembrane helix</keyword>
<evidence type="ECO:0000256" key="5">
    <source>
        <dbReference type="SAM" id="Phobius"/>
    </source>
</evidence>
<dbReference type="PANTHER" id="PTHR42714:SF2">
    <property type="entry name" value="TRNA MODIFICATION GTPASE GTPBP3, MITOCHONDRIAL"/>
    <property type="match status" value="1"/>
</dbReference>
<dbReference type="GO" id="GO:0030488">
    <property type="term" value="P:tRNA methylation"/>
    <property type="evidence" value="ECO:0007669"/>
    <property type="project" value="TreeGrafter"/>
</dbReference>
<keyword evidence="4 5" id="KW-0472">Membrane</keyword>
<dbReference type="GO" id="GO:0002098">
    <property type="term" value="P:tRNA wobble uridine modification"/>
    <property type="evidence" value="ECO:0007669"/>
    <property type="project" value="TreeGrafter"/>
</dbReference>
<accession>A0A977PVE9</accession>
<proteinExistence type="predicted"/>
<dbReference type="GO" id="GO:0005829">
    <property type="term" value="C:cytosol"/>
    <property type="evidence" value="ECO:0007669"/>
    <property type="project" value="TreeGrafter"/>
</dbReference>
<feature type="transmembrane region" description="Helical" evidence="5">
    <location>
        <begin position="6"/>
        <end position="28"/>
    </location>
</feature>
<sequence length="562" mass="62214">MPLPRLITLIVGLSLILGLVIWLINAIFRLYFQVSWTAPFLANLLVLLIIGLLGLLIYAFFYYFNLSTRPKSGKKSGRPNIKLPDQKTETAAANLQAVRRQVQQIQDKVAQEALLRKSQAIQESLHRGNLQIVVFGTGSAGKTSLVNALIGEMVGAVAATMGTTQIGETYHLPLPGLSREILITDTPGILEAGIAGTERETLARQLATEADLLLFVVDNDLRQSEYEPLQALAAIGKRSLLIFNKTDLYVDEDQEIILKTLTRRVQSFISANDILAIAANPQPVKIASGLMVKPDPEITPLVKRLVAVLRAEGEDLIADNILLQSQRLGEEARQLIDQQRRREADKIIERYQWIGAGVIAVTPLPVVDILATAAVNAQMVVEIGQVYGCELNSDRGKELAFSLGKTLVSLGVVRGAVELLAKVLQTQMATYVIGKAIQAITAAYLTRIAGKSFVEYFRADQDWGDGGMTEVVQKQFQLSRRDEFIKAFVKDAIAKVVQPFNDIWEEAETEGEPLPDLSQLPQIKAELITDQMSETPAEIEYEPVPQSRYSDWEKPKKYLDDW</sequence>
<dbReference type="AlphaFoldDB" id="A0A977PVE9"/>
<dbReference type="GO" id="GO:0005525">
    <property type="term" value="F:GTP binding"/>
    <property type="evidence" value="ECO:0007669"/>
    <property type="project" value="InterPro"/>
</dbReference>
<dbReference type="KEGG" id="wna:KA717_31100"/>
<comment type="subcellular location">
    <subcellularLocation>
        <location evidence="1">Membrane</location>
        <topology evidence="1">Multi-pass membrane protein</topology>
    </subcellularLocation>
</comment>
<evidence type="ECO:0000256" key="1">
    <source>
        <dbReference type="ARBA" id="ARBA00004141"/>
    </source>
</evidence>
<dbReference type="InterPro" id="IPR006073">
    <property type="entry name" value="GTP-bd"/>
</dbReference>
<dbReference type="Gene3D" id="3.40.50.300">
    <property type="entry name" value="P-loop containing nucleotide triphosphate hydrolases"/>
    <property type="match status" value="1"/>
</dbReference>
<evidence type="ECO:0000256" key="4">
    <source>
        <dbReference type="ARBA" id="ARBA00023136"/>
    </source>
</evidence>
<dbReference type="InterPro" id="IPR027417">
    <property type="entry name" value="P-loop_NTPase"/>
</dbReference>
<gene>
    <name evidence="7" type="ORF">KA717_31100</name>
</gene>
<evidence type="ECO:0000256" key="3">
    <source>
        <dbReference type="ARBA" id="ARBA00022989"/>
    </source>
</evidence>
<feature type="domain" description="G" evidence="6">
    <location>
        <begin position="131"/>
        <end position="245"/>
    </location>
</feature>
<dbReference type="InterPro" id="IPR021147">
    <property type="entry name" value="DUF697"/>
</dbReference>
<dbReference type="GO" id="GO:0016020">
    <property type="term" value="C:membrane"/>
    <property type="evidence" value="ECO:0007669"/>
    <property type="project" value="UniProtKB-SubCell"/>
</dbReference>
<evidence type="ECO:0000259" key="6">
    <source>
        <dbReference type="Pfam" id="PF01926"/>
    </source>
</evidence>
<dbReference type="Proteomes" id="UP001065613">
    <property type="component" value="Chromosome"/>
</dbReference>
<reference evidence="7" key="1">
    <citation type="submission" date="2021-04" db="EMBL/GenBank/DDBJ databases">
        <title>Genome sequence of Woronichinia naegeliana from Washington state freshwater lake bloom.</title>
        <authorList>
            <person name="Dreher T.W."/>
        </authorList>
    </citation>
    <scope>NUCLEOTIDE SEQUENCE</scope>
    <source>
        <strain evidence="7">WA131</strain>
    </source>
</reference>
<dbReference type="PANTHER" id="PTHR42714">
    <property type="entry name" value="TRNA MODIFICATION GTPASE GTPBP3"/>
    <property type="match status" value="1"/>
</dbReference>
<dbReference type="SUPFAM" id="SSF52540">
    <property type="entry name" value="P-loop containing nucleoside triphosphate hydrolases"/>
    <property type="match status" value="1"/>
</dbReference>
<protein>
    <submittedName>
        <fullName evidence="7">DUF697 domain-containing protein</fullName>
    </submittedName>
</protein>
<dbReference type="Pfam" id="PF01926">
    <property type="entry name" value="MMR_HSR1"/>
    <property type="match status" value="1"/>
</dbReference>
<dbReference type="EMBL" id="CP073041">
    <property type="protein sequence ID" value="UXE60073.1"/>
    <property type="molecule type" value="Genomic_DNA"/>
</dbReference>
<evidence type="ECO:0000313" key="7">
    <source>
        <dbReference type="EMBL" id="UXE60073.1"/>
    </source>
</evidence>
<dbReference type="Pfam" id="PF05128">
    <property type="entry name" value="DUF697"/>
    <property type="match status" value="1"/>
</dbReference>
<organism evidence="7">
    <name type="scientific">Woronichinia naegeliana WA131</name>
    <dbReference type="NCBI Taxonomy" id="2824559"/>
    <lineage>
        <taxon>Bacteria</taxon>
        <taxon>Bacillati</taxon>
        <taxon>Cyanobacteriota</taxon>
        <taxon>Cyanophyceae</taxon>
        <taxon>Synechococcales</taxon>
        <taxon>Coelosphaeriaceae</taxon>
        <taxon>Woronichinia</taxon>
    </lineage>
</organism>
<name>A0A977PVE9_9CYAN</name>
<dbReference type="CDD" id="cd00880">
    <property type="entry name" value="Era_like"/>
    <property type="match status" value="1"/>
</dbReference>
<keyword evidence="2 5" id="KW-0812">Transmembrane</keyword>
<evidence type="ECO:0000256" key="2">
    <source>
        <dbReference type="ARBA" id="ARBA00022692"/>
    </source>
</evidence>
<feature type="transmembrane region" description="Helical" evidence="5">
    <location>
        <begin position="40"/>
        <end position="64"/>
    </location>
</feature>